<dbReference type="SUPFAM" id="SSF56601">
    <property type="entry name" value="beta-lactamase/transpeptidase-like"/>
    <property type="match status" value="1"/>
</dbReference>
<comment type="caution">
    <text evidence="2">The sequence shown here is derived from an EMBL/GenBank/DDBJ whole genome shotgun (WGS) entry which is preliminary data.</text>
</comment>
<feature type="region of interest" description="Disordered" evidence="1">
    <location>
        <begin position="321"/>
        <end position="393"/>
    </location>
</feature>
<protein>
    <recommendedName>
        <fullName evidence="4">Beta-lactamase-related domain-containing protein</fullName>
    </recommendedName>
</protein>
<dbReference type="AlphaFoldDB" id="A0AAV4JD15"/>
<evidence type="ECO:0000313" key="2">
    <source>
        <dbReference type="EMBL" id="GFS19813.1"/>
    </source>
</evidence>
<evidence type="ECO:0000313" key="3">
    <source>
        <dbReference type="Proteomes" id="UP000762676"/>
    </source>
</evidence>
<name>A0AAV4JD15_9GAST</name>
<gene>
    <name evidence="2" type="ORF">ElyMa_001553900</name>
</gene>
<evidence type="ECO:0008006" key="4">
    <source>
        <dbReference type="Google" id="ProtNLM"/>
    </source>
</evidence>
<dbReference type="EMBL" id="BMAT01003090">
    <property type="protein sequence ID" value="GFS19813.1"/>
    <property type="molecule type" value="Genomic_DNA"/>
</dbReference>
<keyword evidence="3" id="KW-1185">Reference proteome</keyword>
<organism evidence="2 3">
    <name type="scientific">Elysia marginata</name>
    <dbReference type="NCBI Taxonomy" id="1093978"/>
    <lineage>
        <taxon>Eukaryota</taxon>
        <taxon>Metazoa</taxon>
        <taxon>Spiralia</taxon>
        <taxon>Lophotrochozoa</taxon>
        <taxon>Mollusca</taxon>
        <taxon>Gastropoda</taxon>
        <taxon>Heterobranchia</taxon>
        <taxon>Euthyneura</taxon>
        <taxon>Panpulmonata</taxon>
        <taxon>Sacoglossa</taxon>
        <taxon>Placobranchoidea</taxon>
        <taxon>Plakobranchidae</taxon>
        <taxon>Elysia</taxon>
    </lineage>
</organism>
<feature type="region of interest" description="Disordered" evidence="1">
    <location>
        <begin position="421"/>
        <end position="477"/>
    </location>
</feature>
<sequence length="500" mass="56395">MATSSDVAKWLRHLIQNLQAEGSDSGINMLIGDAFAHSVTAPERHKRNLSNLTHNSEATLGFGMGWEVSEYKGRKRYMYSGHLYAYASHIWLFPDSRTAVYVVVNGHTSHSANAVENHETISLALRGILYQVSDIIHGERPWVKAKDVCRLAGIEEEKDYSEEDEDYYMMMDEGVTPVKETVNYPLPLDAYKGSYAHGLVEDLVVDFDDQAGLLTVKLGRNLQGELRPKPGTSNKLLLKTVGWLRDTFEWLEEKVVEFLPATVSTSGGGPEQFQVARLYLTNKLYYDFERGKMFSTMLVQAEEEKIRKAKEEEERIIREEKEAQMKQEAARKAREEAEKRRREEKEKKEMMAAVAREKAAEEARKEEERKAMKAAVAREKAEEAKQNTGKDIHGQAAALEETGNRNTGKEEVTTGHSKANLVKKGDNLGNHQSHQPYHENGDNTELEVLPPNKVTDNDRRKTERAKVNDKDGVGSGPTGSACMLTLAVCVVLIQTIIYRH</sequence>
<reference evidence="2 3" key="1">
    <citation type="journal article" date="2021" name="Elife">
        <title>Chloroplast acquisition without the gene transfer in kleptoplastic sea slugs, Plakobranchus ocellatus.</title>
        <authorList>
            <person name="Maeda T."/>
            <person name="Takahashi S."/>
            <person name="Yoshida T."/>
            <person name="Shimamura S."/>
            <person name="Takaki Y."/>
            <person name="Nagai Y."/>
            <person name="Toyoda A."/>
            <person name="Suzuki Y."/>
            <person name="Arimoto A."/>
            <person name="Ishii H."/>
            <person name="Satoh N."/>
            <person name="Nishiyama T."/>
            <person name="Hasebe M."/>
            <person name="Maruyama T."/>
            <person name="Minagawa J."/>
            <person name="Obokata J."/>
            <person name="Shigenobu S."/>
        </authorList>
    </citation>
    <scope>NUCLEOTIDE SEQUENCE [LARGE SCALE GENOMIC DNA]</scope>
</reference>
<proteinExistence type="predicted"/>
<accession>A0AAV4JD15</accession>
<dbReference type="Proteomes" id="UP000762676">
    <property type="component" value="Unassembled WGS sequence"/>
</dbReference>
<evidence type="ECO:0000256" key="1">
    <source>
        <dbReference type="SAM" id="MobiDB-lite"/>
    </source>
</evidence>
<dbReference type="Gene3D" id="3.40.710.10">
    <property type="entry name" value="DD-peptidase/beta-lactamase superfamily"/>
    <property type="match status" value="1"/>
</dbReference>
<feature type="compositionally biased region" description="Basic and acidic residues" evidence="1">
    <location>
        <begin position="455"/>
        <end position="472"/>
    </location>
</feature>
<dbReference type="InterPro" id="IPR012338">
    <property type="entry name" value="Beta-lactam/transpept-like"/>
</dbReference>